<gene>
    <name evidence="2" type="ORF">COLO4_02849</name>
</gene>
<comment type="caution">
    <text evidence="2">The sequence shown here is derived from an EMBL/GenBank/DDBJ whole genome shotgun (WGS) entry which is preliminary data.</text>
</comment>
<dbReference type="AlphaFoldDB" id="A0A1R3L032"/>
<reference evidence="3" key="1">
    <citation type="submission" date="2013-09" db="EMBL/GenBank/DDBJ databases">
        <title>Corchorus olitorius genome sequencing.</title>
        <authorList>
            <person name="Alam M."/>
            <person name="Haque M.S."/>
            <person name="Islam M.S."/>
            <person name="Emdad E.M."/>
            <person name="Islam M.M."/>
            <person name="Ahmed B."/>
            <person name="Halim A."/>
            <person name="Hossen Q.M.M."/>
            <person name="Hossain M.Z."/>
            <person name="Ahmed R."/>
            <person name="Khan M.M."/>
            <person name="Islam R."/>
            <person name="Rashid M.M."/>
            <person name="Khan S.A."/>
            <person name="Rahman M.S."/>
            <person name="Alam M."/>
            <person name="Yahiya A.S."/>
            <person name="Khan M.S."/>
            <person name="Azam M.S."/>
            <person name="Haque T."/>
            <person name="Lashkar M.Z.H."/>
            <person name="Akhand A.I."/>
            <person name="Morshed G."/>
            <person name="Roy S."/>
            <person name="Uddin K.S."/>
            <person name="Rabeya T."/>
            <person name="Hossain A.S."/>
            <person name="Chowdhury A."/>
            <person name="Snigdha A.R."/>
            <person name="Mortoza M.S."/>
            <person name="Matin S.A."/>
            <person name="Hoque S.M.E."/>
            <person name="Islam M.K."/>
            <person name="Roy D.K."/>
            <person name="Haider R."/>
            <person name="Moosa M.M."/>
            <person name="Elias S.M."/>
            <person name="Hasan A.M."/>
            <person name="Jahan S."/>
            <person name="Shafiuddin M."/>
            <person name="Mahmood N."/>
            <person name="Shommy N.S."/>
        </authorList>
    </citation>
    <scope>NUCLEOTIDE SEQUENCE [LARGE SCALE GENOMIC DNA]</scope>
    <source>
        <strain evidence="3">cv. O-4</strain>
    </source>
</reference>
<evidence type="ECO:0000313" key="3">
    <source>
        <dbReference type="Proteomes" id="UP000187203"/>
    </source>
</evidence>
<protein>
    <submittedName>
        <fullName evidence="2">Uncharacterized protein</fullName>
    </submittedName>
</protein>
<sequence>MGSRTNSSKEKEGERRWFESRRMRSYLRSKRGEGEERSMATSTAM</sequence>
<feature type="region of interest" description="Disordered" evidence="1">
    <location>
        <begin position="1"/>
        <end position="45"/>
    </location>
</feature>
<name>A0A1R3L032_9ROSI</name>
<keyword evidence="3" id="KW-1185">Reference proteome</keyword>
<feature type="compositionally biased region" description="Basic and acidic residues" evidence="1">
    <location>
        <begin position="7"/>
        <end position="22"/>
    </location>
</feature>
<dbReference type="EMBL" id="AWUE01007563">
    <property type="protein sequence ID" value="OMP12706.1"/>
    <property type="molecule type" value="Genomic_DNA"/>
</dbReference>
<organism evidence="2 3">
    <name type="scientific">Corchorus olitorius</name>
    <dbReference type="NCBI Taxonomy" id="93759"/>
    <lineage>
        <taxon>Eukaryota</taxon>
        <taxon>Viridiplantae</taxon>
        <taxon>Streptophyta</taxon>
        <taxon>Embryophyta</taxon>
        <taxon>Tracheophyta</taxon>
        <taxon>Spermatophyta</taxon>
        <taxon>Magnoliopsida</taxon>
        <taxon>eudicotyledons</taxon>
        <taxon>Gunneridae</taxon>
        <taxon>Pentapetalae</taxon>
        <taxon>rosids</taxon>
        <taxon>malvids</taxon>
        <taxon>Malvales</taxon>
        <taxon>Malvaceae</taxon>
        <taxon>Grewioideae</taxon>
        <taxon>Apeibeae</taxon>
        <taxon>Corchorus</taxon>
    </lineage>
</organism>
<dbReference type="Proteomes" id="UP000187203">
    <property type="component" value="Unassembled WGS sequence"/>
</dbReference>
<proteinExistence type="predicted"/>
<accession>A0A1R3L032</accession>
<evidence type="ECO:0000313" key="2">
    <source>
        <dbReference type="EMBL" id="OMP12706.1"/>
    </source>
</evidence>
<evidence type="ECO:0000256" key="1">
    <source>
        <dbReference type="SAM" id="MobiDB-lite"/>
    </source>
</evidence>